<dbReference type="InterPro" id="IPR003594">
    <property type="entry name" value="HATPase_dom"/>
</dbReference>
<feature type="signal peptide" evidence="4">
    <location>
        <begin position="1"/>
        <end position="20"/>
    </location>
</feature>
<dbReference type="SUPFAM" id="SSF55874">
    <property type="entry name" value="ATPase domain of HSP90 chaperone/DNA topoisomerase II/histidine kinase"/>
    <property type="match status" value="1"/>
</dbReference>
<dbReference type="PANTHER" id="PTHR43547">
    <property type="entry name" value="TWO-COMPONENT HISTIDINE KINASE"/>
    <property type="match status" value="1"/>
</dbReference>
<keyword evidence="3" id="KW-1133">Transmembrane helix</keyword>
<comment type="caution">
    <text evidence="6">The sequence shown here is derived from an EMBL/GenBank/DDBJ whole genome shotgun (WGS) entry which is preliminary data.</text>
</comment>
<organism evidence="6 7">
    <name type="scientific">Puia dinghuensis</name>
    <dbReference type="NCBI Taxonomy" id="1792502"/>
    <lineage>
        <taxon>Bacteria</taxon>
        <taxon>Pseudomonadati</taxon>
        <taxon>Bacteroidota</taxon>
        <taxon>Chitinophagia</taxon>
        <taxon>Chitinophagales</taxon>
        <taxon>Chitinophagaceae</taxon>
        <taxon>Puia</taxon>
    </lineage>
</organism>
<dbReference type="SUPFAM" id="SSF63829">
    <property type="entry name" value="Calcium-dependent phosphotriesterase"/>
    <property type="match status" value="2"/>
</dbReference>
<keyword evidence="2" id="KW-0175">Coiled coil</keyword>
<dbReference type="Pfam" id="PF07495">
    <property type="entry name" value="Y_Y_Y"/>
    <property type="match status" value="1"/>
</dbReference>
<dbReference type="InterPro" id="IPR036890">
    <property type="entry name" value="HATPase_C_sf"/>
</dbReference>
<dbReference type="InterPro" id="IPR005467">
    <property type="entry name" value="His_kinase_dom"/>
</dbReference>
<dbReference type="Gene3D" id="1.10.287.130">
    <property type="match status" value="1"/>
</dbReference>
<sequence length="1017" mass="115954">MFIRFLFFILLSLAVIPVLSQPDVVDGYSVQHFTDENGLPQNSINDLLFDKDGYLWLATQVGLVRFNGSAFKLFYPDDKPLLESNVVYLGKNDEGVIYFQTVDRNLYRYAGNNSQFLSPVNSPATQRPLLLNAQKQVFDFTRFLQDARPAGETLRRRSLFQQLFAHPENFFVADSDRVYLIDEDSLYYYDGSLLHLLSASEGRAAQCLLYDRRLYVLHHDSVTAVYDNGNKIHGPARIEGDKIEGKAIMRDPDPAVYAARLFSCGRMNHLLVDHRLYRLSPEPNGHIRAKLLVNLDFISNISSIEYNSGLDLLLISTDTEGFYFLRRNHFRISGWPVEMQHQLSRHLFGPMALHDDREIFTDKFIFTPAGAWSPVQRSGLTGQHCLFIDKKETIWTARNDTPWKLTTAMVPVATMPPLDAGIVDYAEDDNGSLYCLTKRSLWRLESGIFRRLYTSASQDSQRHNEAMAFAGGHRLYIGTTNGLIGYDPAINEAYVIPELSGAHVRAIHRCRDGSILVGTYGEGYYYFFNGRFYRMPMDKNGFLITAHCFLEDRRGYIWIPCNKGLFKVPKADMEAWCKGENDQLFYYYYGRQDGLQTNEFNGGFNACGVITSEGFVSLLSMKGMVCFYTDSLQTDFPHGAIDMADLEIDGKSAPRTDTIGLSAGYNSLVLAISSPYLGNRNNLYLQYHLSGFNDEWKQLPEDGTLNLSRLAPGNYTLRVRQVNGFGKNNYQYRQWSIVVPPYFYRTTWFLSLVGLVVLVLLILLVQLRIKLVEKKQKLQHSEQALLKTNRQREKLISLVIHDLRSPLRFLTTLAGDLHDNQASLSTEDVKDRTYWIKKGAQDVYHFSEDFLLWVTSQKDNFNLRNQLFFVRPLLQEVYDFYLEQVLQKGNRLTYEADEQLQLYSDPHLVLTIIRNLTDNANKYTSQGEIRITARQERDDVLILVADTGLGMSPQQAAAFMGESNLDNVKSGSQLGHQFIVDLTRRLNGTLFVETGEKTGTTVTLRIPIGLPADATVS</sequence>
<dbReference type="Gene3D" id="3.30.565.10">
    <property type="entry name" value="Histidine kinase-like ATPase, C-terminal domain"/>
    <property type="match status" value="1"/>
</dbReference>
<feature type="transmembrane region" description="Helical" evidence="3">
    <location>
        <begin position="748"/>
        <end position="767"/>
    </location>
</feature>
<evidence type="ECO:0000256" key="3">
    <source>
        <dbReference type="SAM" id="Phobius"/>
    </source>
</evidence>
<feature type="chain" id="PRO_5035150359" description="Histidine kinase domain-containing protein" evidence="4">
    <location>
        <begin position="21"/>
        <end position="1017"/>
    </location>
</feature>
<dbReference type="Gene3D" id="2.60.40.10">
    <property type="entry name" value="Immunoglobulins"/>
    <property type="match status" value="1"/>
</dbReference>
<gene>
    <name evidence="6" type="ORF">GCM10011511_07370</name>
</gene>
<evidence type="ECO:0000313" key="7">
    <source>
        <dbReference type="Proteomes" id="UP000607559"/>
    </source>
</evidence>
<dbReference type="InterPro" id="IPR011110">
    <property type="entry name" value="Reg_prop"/>
</dbReference>
<dbReference type="AlphaFoldDB" id="A0A8J2XRG6"/>
<keyword evidence="3" id="KW-0812">Transmembrane</keyword>
<keyword evidence="3" id="KW-0472">Membrane</keyword>
<keyword evidence="4" id="KW-0732">Signal</keyword>
<evidence type="ECO:0000256" key="2">
    <source>
        <dbReference type="SAM" id="Coils"/>
    </source>
</evidence>
<reference evidence="6" key="1">
    <citation type="journal article" date="2014" name="Int. J. Syst. Evol. Microbiol.">
        <title>Complete genome sequence of Corynebacterium casei LMG S-19264T (=DSM 44701T), isolated from a smear-ripened cheese.</title>
        <authorList>
            <consortium name="US DOE Joint Genome Institute (JGI-PGF)"/>
            <person name="Walter F."/>
            <person name="Albersmeier A."/>
            <person name="Kalinowski J."/>
            <person name="Ruckert C."/>
        </authorList>
    </citation>
    <scope>NUCLEOTIDE SEQUENCE</scope>
    <source>
        <strain evidence="6">CGMCC 1.15448</strain>
    </source>
</reference>
<evidence type="ECO:0000256" key="1">
    <source>
        <dbReference type="ARBA" id="ARBA00022553"/>
    </source>
</evidence>
<dbReference type="InterPro" id="IPR013783">
    <property type="entry name" value="Ig-like_fold"/>
</dbReference>
<dbReference type="SMART" id="SM00387">
    <property type="entry name" value="HATPase_c"/>
    <property type="match status" value="1"/>
</dbReference>
<name>A0A8J2XRG6_9BACT</name>
<dbReference type="Gene3D" id="2.130.10.10">
    <property type="entry name" value="YVTN repeat-like/Quinoprotein amine dehydrogenase"/>
    <property type="match status" value="2"/>
</dbReference>
<keyword evidence="7" id="KW-1185">Reference proteome</keyword>
<dbReference type="PANTHER" id="PTHR43547:SF2">
    <property type="entry name" value="HYBRID SIGNAL TRANSDUCTION HISTIDINE KINASE C"/>
    <property type="match status" value="1"/>
</dbReference>
<accession>A0A8J2XRG6</accession>
<dbReference type="Pfam" id="PF07494">
    <property type="entry name" value="Reg_prop"/>
    <property type="match status" value="1"/>
</dbReference>
<dbReference type="EMBL" id="BMJC01000001">
    <property type="protein sequence ID" value="GGA86827.1"/>
    <property type="molecule type" value="Genomic_DNA"/>
</dbReference>
<reference evidence="6" key="2">
    <citation type="submission" date="2020-09" db="EMBL/GenBank/DDBJ databases">
        <authorList>
            <person name="Sun Q."/>
            <person name="Zhou Y."/>
        </authorList>
    </citation>
    <scope>NUCLEOTIDE SEQUENCE</scope>
    <source>
        <strain evidence="6">CGMCC 1.15448</strain>
    </source>
</reference>
<dbReference type="Proteomes" id="UP000607559">
    <property type="component" value="Unassembled WGS sequence"/>
</dbReference>
<dbReference type="InterPro" id="IPR036097">
    <property type="entry name" value="HisK_dim/P_sf"/>
</dbReference>
<dbReference type="SUPFAM" id="SSF47384">
    <property type="entry name" value="Homodimeric domain of signal transducing histidine kinase"/>
    <property type="match status" value="1"/>
</dbReference>
<dbReference type="Pfam" id="PF02518">
    <property type="entry name" value="HATPase_c"/>
    <property type="match status" value="1"/>
</dbReference>
<protein>
    <recommendedName>
        <fullName evidence="5">Histidine kinase domain-containing protein</fullName>
    </recommendedName>
</protein>
<dbReference type="InterPro" id="IPR015943">
    <property type="entry name" value="WD40/YVTN_repeat-like_dom_sf"/>
</dbReference>
<proteinExistence type="predicted"/>
<dbReference type="RefSeq" id="WP_188928669.1">
    <property type="nucleotide sequence ID" value="NZ_BMJC01000001.1"/>
</dbReference>
<evidence type="ECO:0000313" key="6">
    <source>
        <dbReference type="EMBL" id="GGA86827.1"/>
    </source>
</evidence>
<feature type="coiled-coil region" evidence="2">
    <location>
        <begin position="764"/>
        <end position="791"/>
    </location>
</feature>
<dbReference type="GO" id="GO:0000155">
    <property type="term" value="F:phosphorelay sensor kinase activity"/>
    <property type="evidence" value="ECO:0007669"/>
    <property type="project" value="InterPro"/>
</dbReference>
<dbReference type="PROSITE" id="PS50109">
    <property type="entry name" value="HIS_KIN"/>
    <property type="match status" value="1"/>
</dbReference>
<feature type="domain" description="Histidine kinase" evidence="5">
    <location>
        <begin position="798"/>
        <end position="1010"/>
    </location>
</feature>
<evidence type="ECO:0000256" key="4">
    <source>
        <dbReference type="SAM" id="SignalP"/>
    </source>
</evidence>
<keyword evidence="1" id="KW-0597">Phosphoprotein</keyword>
<evidence type="ECO:0000259" key="5">
    <source>
        <dbReference type="PROSITE" id="PS50109"/>
    </source>
</evidence>
<dbReference type="InterPro" id="IPR011123">
    <property type="entry name" value="Y_Y_Y"/>
</dbReference>